<name>A0A498QZI6_9MYCO</name>
<accession>A0A498QZI6</accession>
<dbReference type="AlphaFoldDB" id="A0A498QZI6"/>
<evidence type="ECO:0000313" key="2">
    <source>
        <dbReference type="Proteomes" id="UP000268285"/>
    </source>
</evidence>
<gene>
    <name evidence="1" type="ORF">LAUMK142_05716</name>
</gene>
<evidence type="ECO:0000313" key="1">
    <source>
        <dbReference type="EMBL" id="VBA56871.1"/>
    </source>
</evidence>
<proteinExistence type="predicted"/>
<dbReference type="Proteomes" id="UP000268285">
    <property type="component" value="Unassembled WGS sequence"/>
</dbReference>
<dbReference type="EMBL" id="UPHU01000001">
    <property type="protein sequence ID" value="VBA56871.1"/>
    <property type="molecule type" value="Genomic_DNA"/>
</dbReference>
<sequence length="34" mass="3477">MTAPSRYGDAIDAIEAACSHDDSSHAVEDGGRNG</sequence>
<organism evidence="1 2">
    <name type="scientific">Mycobacterium pseudokansasii</name>
    <dbReference type="NCBI Taxonomy" id="2341080"/>
    <lineage>
        <taxon>Bacteria</taxon>
        <taxon>Bacillati</taxon>
        <taxon>Actinomycetota</taxon>
        <taxon>Actinomycetes</taxon>
        <taxon>Mycobacteriales</taxon>
        <taxon>Mycobacteriaceae</taxon>
        <taxon>Mycobacterium</taxon>
    </lineage>
</organism>
<protein>
    <submittedName>
        <fullName evidence="1">Uncharacterized protein</fullName>
    </submittedName>
</protein>
<keyword evidence="2" id="KW-1185">Reference proteome</keyword>
<reference evidence="1 2" key="1">
    <citation type="submission" date="2018-09" db="EMBL/GenBank/DDBJ databases">
        <authorList>
            <person name="Tagini F."/>
        </authorList>
    </citation>
    <scope>NUCLEOTIDE SEQUENCE [LARGE SCALE GENOMIC DNA]</scope>
    <source>
        <strain evidence="1 2">MK142</strain>
    </source>
</reference>